<proteinExistence type="predicted"/>
<evidence type="ECO:0000313" key="2">
    <source>
        <dbReference type="Proteomes" id="UP000615446"/>
    </source>
</evidence>
<dbReference type="AlphaFoldDB" id="A0A8H3M1V6"/>
<name>A0A8H3M1V6_9GLOM</name>
<protein>
    <submittedName>
        <fullName evidence="1">Uncharacterized protein</fullName>
    </submittedName>
</protein>
<sequence>MNVKQDEWMDILEKKMKNFKNVLERVLEQVFSEDIKRIKKLQSFNTGKKLAKQVTTAFEDLCFLTGMKALVIDIKTWPDHANANLELLIRNVD</sequence>
<gene>
    <name evidence="1" type="ORF">RCL2_002187200</name>
</gene>
<dbReference type="EMBL" id="BLAL01000239">
    <property type="protein sequence ID" value="GES95189.1"/>
    <property type="molecule type" value="Genomic_DNA"/>
</dbReference>
<dbReference type="OrthoDB" id="2387492at2759"/>
<accession>A0A8H3M1V6</accession>
<comment type="caution">
    <text evidence="1">The sequence shown here is derived from an EMBL/GenBank/DDBJ whole genome shotgun (WGS) entry which is preliminary data.</text>
</comment>
<dbReference type="Proteomes" id="UP000615446">
    <property type="component" value="Unassembled WGS sequence"/>
</dbReference>
<organism evidence="1 2">
    <name type="scientific">Rhizophagus clarus</name>
    <dbReference type="NCBI Taxonomy" id="94130"/>
    <lineage>
        <taxon>Eukaryota</taxon>
        <taxon>Fungi</taxon>
        <taxon>Fungi incertae sedis</taxon>
        <taxon>Mucoromycota</taxon>
        <taxon>Glomeromycotina</taxon>
        <taxon>Glomeromycetes</taxon>
        <taxon>Glomerales</taxon>
        <taxon>Glomeraceae</taxon>
        <taxon>Rhizophagus</taxon>
    </lineage>
</organism>
<reference evidence="1" key="1">
    <citation type="submission" date="2019-10" db="EMBL/GenBank/DDBJ databases">
        <title>Conservation and host-specific expression of non-tandemly repeated heterogenous ribosome RNA gene in arbuscular mycorrhizal fungi.</title>
        <authorList>
            <person name="Maeda T."/>
            <person name="Kobayashi Y."/>
            <person name="Nakagawa T."/>
            <person name="Ezawa T."/>
            <person name="Yamaguchi K."/>
            <person name="Bino T."/>
            <person name="Nishimoto Y."/>
            <person name="Shigenobu S."/>
            <person name="Kawaguchi M."/>
        </authorList>
    </citation>
    <scope>NUCLEOTIDE SEQUENCE</scope>
    <source>
        <strain evidence="1">HR1</strain>
    </source>
</reference>
<evidence type="ECO:0000313" key="1">
    <source>
        <dbReference type="EMBL" id="GES95189.1"/>
    </source>
</evidence>